<evidence type="ECO:0000256" key="1">
    <source>
        <dbReference type="ARBA" id="ARBA00004651"/>
    </source>
</evidence>
<proteinExistence type="predicted"/>
<feature type="domain" description="Polysaccharide chain length determinant N-terminal" evidence="7">
    <location>
        <begin position="26"/>
        <end position="93"/>
    </location>
</feature>
<dbReference type="GO" id="GO:0004713">
    <property type="term" value="F:protein tyrosine kinase activity"/>
    <property type="evidence" value="ECO:0007669"/>
    <property type="project" value="TreeGrafter"/>
</dbReference>
<evidence type="ECO:0000313" key="10">
    <source>
        <dbReference type="Proteomes" id="UP000285575"/>
    </source>
</evidence>
<protein>
    <submittedName>
        <fullName evidence="9">Lipopolysaccharide biosynthesis protein</fullName>
    </submittedName>
</protein>
<evidence type="ECO:0000256" key="4">
    <source>
        <dbReference type="ARBA" id="ARBA00022989"/>
    </source>
</evidence>
<dbReference type="InterPro" id="IPR032807">
    <property type="entry name" value="GNVR"/>
</dbReference>
<evidence type="ECO:0000256" key="3">
    <source>
        <dbReference type="ARBA" id="ARBA00022692"/>
    </source>
</evidence>
<feature type="transmembrane region" description="Helical" evidence="6">
    <location>
        <begin position="35"/>
        <end position="58"/>
    </location>
</feature>
<evidence type="ECO:0000256" key="6">
    <source>
        <dbReference type="SAM" id="Phobius"/>
    </source>
</evidence>
<accession>A0A437RED7</accession>
<dbReference type="RefSeq" id="WP_128229180.1">
    <property type="nucleotide sequence ID" value="NZ_SACR01000004.1"/>
</dbReference>
<gene>
    <name evidence="9" type="ORF">EOE66_13195</name>
</gene>
<dbReference type="AlphaFoldDB" id="A0A437RED7"/>
<comment type="subcellular location">
    <subcellularLocation>
        <location evidence="1">Cell membrane</location>
        <topology evidence="1">Multi-pass membrane protein</topology>
    </subcellularLocation>
</comment>
<keyword evidence="10" id="KW-1185">Reference proteome</keyword>
<evidence type="ECO:0000259" key="7">
    <source>
        <dbReference type="Pfam" id="PF02706"/>
    </source>
</evidence>
<dbReference type="GO" id="GO:0005886">
    <property type="term" value="C:plasma membrane"/>
    <property type="evidence" value="ECO:0007669"/>
    <property type="project" value="UniProtKB-SubCell"/>
</dbReference>
<dbReference type="InterPro" id="IPR003856">
    <property type="entry name" value="LPS_length_determ_N"/>
</dbReference>
<dbReference type="Pfam" id="PF02706">
    <property type="entry name" value="Wzz"/>
    <property type="match status" value="1"/>
</dbReference>
<keyword evidence="4 6" id="KW-1133">Transmembrane helix</keyword>
<dbReference type="EMBL" id="SACR01000004">
    <property type="protein sequence ID" value="RVU45109.1"/>
    <property type="molecule type" value="Genomic_DNA"/>
</dbReference>
<keyword evidence="3 6" id="KW-0812">Transmembrane</keyword>
<feature type="domain" description="Tyrosine-protein kinase G-rich" evidence="8">
    <location>
        <begin position="431"/>
        <end position="515"/>
    </location>
</feature>
<dbReference type="Pfam" id="PF13807">
    <property type="entry name" value="GNVR"/>
    <property type="match status" value="1"/>
</dbReference>
<dbReference type="OrthoDB" id="9795292at2"/>
<evidence type="ECO:0000259" key="8">
    <source>
        <dbReference type="Pfam" id="PF13807"/>
    </source>
</evidence>
<dbReference type="InterPro" id="IPR050445">
    <property type="entry name" value="Bact_polysacc_biosynth/exp"/>
</dbReference>
<feature type="transmembrane region" description="Helical" evidence="6">
    <location>
        <begin position="553"/>
        <end position="576"/>
    </location>
</feature>
<evidence type="ECO:0000256" key="5">
    <source>
        <dbReference type="ARBA" id="ARBA00023136"/>
    </source>
</evidence>
<keyword evidence="5 6" id="KW-0472">Membrane</keyword>
<comment type="caution">
    <text evidence="9">The sequence shown here is derived from an EMBL/GenBank/DDBJ whole genome shotgun (WGS) entry which is preliminary data.</text>
</comment>
<keyword evidence="2" id="KW-1003">Cell membrane</keyword>
<dbReference type="PANTHER" id="PTHR32309:SF13">
    <property type="entry name" value="FERRIC ENTEROBACTIN TRANSPORT PROTEIN FEPE"/>
    <property type="match status" value="1"/>
</dbReference>
<evidence type="ECO:0000313" key="9">
    <source>
        <dbReference type="EMBL" id="RVU45109.1"/>
    </source>
</evidence>
<feature type="transmembrane region" description="Helical" evidence="6">
    <location>
        <begin position="493"/>
        <end position="512"/>
    </location>
</feature>
<name>A0A437RED7_9BURK</name>
<evidence type="ECO:0000256" key="2">
    <source>
        <dbReference type="ARBA" id="ARBA00022475"/>
    </source>
</evidence>
<reference evidence="9 10" key="1">
    <citation type="submission" date="2019-01" db="EMBL/GenBank/DDBJ databases">
        <authorList>
            <person name="Chen W.-M."/>
        </authorList>
    </citation>
    <scope>NUCLEOTIDE SEQUENCE [LARGE SCALE GENOMIC DNA]</scope>
    <source>
        <strain evidence="9 10">KYPY4</strain>
    </source>
</reference>
<organism evidence="9 10">
    <name type="scientific">Rubrivivax rivuli</name>
    <dbReference type="NCBI Taxonomy" id="1862385"/>
    <lineage>
        <taxon>Bacteria</taxon>
        <taxon>Pseudomonadati</taxon>
        <taxon>Pseudomonadota</taxon>
        <taxon>Betaproteobacteria</taxon>
        <taxon>Burkholderiales</taxon>
        <taxon>Sphaerotilaceae</taxon>
        <taxon>Rubrivivax</taxon>
    </lineage>
</organism>
<dbReference type="PANTHER" id="PTHR32309">
    <property type="entry name" value="TYROSINE-PROTEIN KINASE"/>
    <property type="match status" value="1"/>
</dbReference>
<dbReference type="Proteomes" id="UP000285575">
    <property type="component" value="Unassembled WGS sequence"/>
</dbReference>
<sequence length="592" mass="66145">MPALSEDATAAWNPAADEGRRLSDHLRVLRRRRGLLVGVLVLLLALSAAIALLLPAVYRSTATILIKEQEIPQELVRSTVTSYADERIQVISQQVMTRATLLGLAERHGLYAQARQRSTSEEILDRMRRDIKLTPVSAEVTDRRTGAPVRATIAFTLSYDSEEAASAQKIANELTTLFLNENIKNRQEKAAETTSFLEEELSRVSTHIGQVEQQLADFKQRHQGRTPDLALSNLMANERAELELQRVDREIAFMADRQLQLQAQLSETRPQAPLAGGGAPVLEPDDRLRVLQLQLAQAQAQYSENHPDVRRLRREIATLQAQAGPQPGGADRERELRRLKEELAQLRQRYAEQHPDVQRLQRTLQTLELLVRGDATAGAASPSRPDNPLYLSLRAQLETTGSQLQMLRAERGELQKRQAEMAARVSQSPDIERQYLELVRDLDTSRARFRDLRDKSMQAQVAEQLERSRKAERFTVIEPPIYPERPHRPNRQLIMAMGAVLALVGAVLAVYLREALDQTVSGARDLVRVLQVPVLAVLPAQAQPVSAQRRARIVLGGLLLLALLLSAAAASFHHLVMPLDVAGYGLLRRVGL</sequence>